<gene>
    <name evidence="2" type="ORF">ZHAS_00020837</name>
</gene>
<evidence type="ECO:0000256" key="1">
    <source>
        <dbReference type="SAM" id="MobiDB-lite"/>
    </source>
</evidence>
<evidence type="ECO:0000313" key="2">
    <source>
        <dbReference type="EMBL" id="KFB52569.1"/>
    </source>
</evidence>
<accession>A0A084WQS5</accession>
<reference evidence="2 4" key="1">
    <citation type="journal article" date="2014" name="BMC Genomics">
        <title>Genome sequence of Anopheles sinensis provides insight into genetics basis of mosquito competence for malaria parasites.</title>
        <authorList>
            <person name="Zhou D."/>
            <person name="Zhang D."/>
            <person name="Ding G."/>
            <person name="Shi L."/>
            <person name="Hou Q."/>
            <person name="Ye Y."/>
            <person name="Xu Y."/>
            <person name="Zhou H."/>
            <person name="Xiong C."/>
            <person name="Li S."/>
            <person name="Yu J."/>
            <person name="Hong S."/>
            <person name="Yu X."/>
            <person name="Zou P."/>
            <person name="Chen C."/>
            <person name="Chang X."/>
            <person name="Wang W."/>
            <person name="Lv Y."/>
            <person name="Sun Y."/>
            <person name="Ma L."/>
            <person name="Shen B."/>
            <person name="Zhu C."/>
        </authorList>
    </citation>
    <scope>NUCLEOTIDE SEQUENCE [LARGE SCALE GENOMIC DNA]</scope>
</reference>
<reference evidence="3" key="2">
    <citation type="submission" date="2020-05" db="UniProtKB">
        <authorList>
            <consortium name="EnsemblMetazoa"/>
        </authorList>
    </citation>
    <scope>IDENTIFICATION</scope>
</reference>
<dbReference type="EMBL" id="ATLV01025700">
    <property type="status" value="NOT_ANNOTATED_CDS"/>
    <property type="molecule type" value="Genomic_DNA"/>
</dbReference>
<protein>
    <submittedName>
        <fullName evidence="2 3">Transmembrane anti-sigma factor</fullName>
    </submittedName>
</protein>
<dbReference type="EMBL" id="KE525398">
    <property type="protein sequence ID" value="KFB52569.1"/>
    <property type="molecule type" value="Genomic_DNA"/>
</dbReference>
<keyword evidence="2" id="KW-0472">Membrane</keyword>
<name>A0A084WQS5_ANOSI</name>
<dbReference type="AlphaFoldDB" id="A0A084WQS5"/>
<evidence type="ECO:0000313" key="4">
    <source>
        <dbReference type="Proteomes" id="UP000030765"/>
    </source>
</evidence>
<keyword evidence="2" id="KW-0812">Transmembrane</keyword>
<dbReference type="Proteomes" id="UP000030765">
    <property type="component" value="Unassembled WGS sequence"/>
</dbReference>
<keyword evidence="4" id="KW-1185">Reference proteome</keyword>
<evidence type="ECO:0000313" key="3">
    <source>
        <dbReference type="EnsemblMetazoa" id="ASIC020837-PA"/>
    </source>
</evidence>
<feature type="region of interest" description="Disordered" evidence="1">
    <location>
        <begin position="47"/>
        <end position="94"/>
    </location>
</feature>
<dbReference type="VEuPathDB" id="VectorBase:ASIC020837"/>
<dbReference type="EnsemblMetazoa" id="ASIC020837-RA">
    <property type="protein sequence ID" value="ASIC020837-PA"/>
    <property type="gene ID" value="ASIC020837"/>
</dbReference>
<organism evidence="2">
    <name type="scientific">Anopheles sinensis</name>
    <name type="common">Mosquito</name>
    <dbReference type="NCBI Taxonomy" id="74873"/>
    <lineage>
        <taxon>Eukaryota</taxon>
        <taxon>Metazoa</taxon>
        <taxon>Ecdysozoa</taxon>
        <taxon>Arthropoda</taxon>
        <taxon>Hexapoda</taxon>
        <taxon>Insecta</taxon>
        <taxon>Pterygota</taxon>
        <taxon>Neoptera</taxon>
        <taxon>Endopterygota</taxon>
        <taxon>Diptera</taxon>
        <taxon>Nematocera</taxon>
        <taxon>Culicoidea</taxon>
        <taxon>Culicidae</taxon>
        <taxon>Anophelinae</taxon>
        <taxon>Anopheles</taxon>
    </lineage>
</organism>
<proteinExistence type="predicted"/>
<sequence>MMLPFAVYEVFDATVPPSPVFPEPATPNGIDGRVGVRCTASCSYEPTVRGSVPNARKTAMHSRASAVTGRPSGRSEKLHLAHSLSLSPARKKPA</sequence>